<dbReference type="PANTHER" id="PTHR13234">
    <property type="entry name" value="GAMMA-INTERFERON INDUCIBLE LYSOSOMAL THIOL REDUCTASE GILT"/>
    <property type="match status" value="1"/>
</dbReference>
<evidence type="ECO:0000313" key="4">
    <source>
        <dbReference type="RefSeq" id="XP_023176954.1"/>
    </source>
</evidence>
<dbReference type="OMA" id="WININGQ"/>
<dbReference type="Proteomes" id="UP000504633">
    <property type="component" value="Unplaced"/>
</dbReference>
<dbReference type="InterPro" id="IPR004911">
    <property type="entry name" value="Interferon-induced_GILT"/>
</dbReference>
<dbReference type="PANTHER" id="PTHR13234:SF68">
    <property type="entry name" value="GH19763P"/>
    <property type="match status" value="1"/>
</dbReference>
<sequence length="192" mass="22237">MTIKFIAFDMIVFKPLDMIVLYESLCPDSQKYLQKFWPVFQDYHQCINLTLVPYGKATPSRMGHVCQHGRLECWGNRMHDCAIHTNLSQLDQMKFLTCQMQDLRLAKIKDFRCAQSLHIAKSVRSCMQPNGRGHKLQTKSSIITNQYGFSEIPAIIYNGVFNDNLQTVSRQYVRQTLCKILVKSNHLSPEDC</sequence>
<dbReference type="KEGG" id="dhe:111603552"/>
<evidence type="ECO:0000256" key="2">
    <source>
        <dbReference type="ARBA" id="ARBA00023180"/>
    </source>
</evidence>
<dbReference type="OrthoDB" id="958254at2759"/>
<accession>A0A6J1MIR5</accession>
<reference evidence="4" key="1">
    <citation type="submission" date="2025-08" db="UniProtKB">
        <authorList>
            <consortium name="RefSeq"/>
        </authorList>
    </citation>
    <scope>IDENTIFICATION</scope>
    <source>
        <strain evidence="4">15085-1641.00</strain>
        <tissue evidence="4">Whole body</tissue>
    </source>
</reference>
<dbReference type="RefSeq" id="XP_023176954.1">
    <property type="nucleotide sequence ID" value="XM_023321186.2"/>
</dbReference>
<dbReference type="GeneID" id="111603552"/>
<evidence type="ECO:0000313" key="3">
    <source>
        <dbReference type="Proteomes" id="UP000504633"/>
    </source>
</evidence>
<proteinExistence type="inferred from homology"/>
<keyword evidence="3" id="KW-1185">Reference proteome</keyword>
<gene>
    <name evidence="4" type="primary">LOC111603552</name>
</gene>
<dbReference type="AlphaFoldDB" id="A0A6J1MIR5"/>
<keyword evidence="2" id="KW-0325">Glycoprotein</keyword>
<protein>
    <submittedName>
        <fullName evidence="4">GILT-like protein 1</fullName>
    </submittedName>
</protein>
<dbReference type="Pfam" id="PF03227">
    <property type="entry name" value="GILT"/>
    <property type="match status" value="1"/>
</dbReference>
<evidence type="ECO:0000256" key="1">
    <source>
        <dbReference type="ARBA" id="ARBA00005679"/>
    </source>
</evidence>
<name>A0A6J1MIR5_DROHY</name>
<comment type="similarity">
    <text evidence="1">Belongs to the GILT family.</text>
</comment>
<dbReference type="GO" id="GO:0016671">
    <property type="term" value="F:oxidoreductase activity, acting on a sulfur group of donors, disulfide as acceptor"/>
    <property type="evidence" value="ECO:0007669"/>
    <property type="project" value="InterPro"/>
</dbReference>
<organism evidence="3 4">
    <name type="scientific">Drosophila hydei</name>
    <name type="common">Fruit fly</name>
    <dbReference type="NCBI Taxonomy" id="7224"/>
    <lineage>
        <taxon>Eukaryota</taxon>
        <taxon>Metazoa</taxon>
        <taxon>Ecdysozoa</taxon>
        <taxon>Arthropoda</taxon>
        <taxon>Hexapoda</taxon>
        <taxon>Insecta</taxon>
        <taxon>Pterygota</taxon>
        <taxon>Neoptera</taxon>
        <taxon>Endopterygota</taxon>
        <taxon>Diptera</taxon>
        <taxon>Brachycera</taxon>
        <taxon>Muscomorpha</taxon>
        <taxon>Ephydroidea</taxon>
        <taxon>Drosophilidae</taxon>
        <taxon>Drosophila</taxon>
    </lineage>
</organism>